<dbReference type="InterPro" id="IPR001789">
    <property type="entry name" value="Sig_transdc_resp-reg_receiver"/>
</dbReference>
<protein>
    <submittedName>
        <fullName evidence="4">Response regulator</fullName>
    </submittedName>
</protein>
<dbReference type="RefSeq" id="WP_342946930.1">
    <property type="nucleotide sequence ID" value="NZ_JAYMRV010000003.1"/>
</dbReference>
<evidence type="ECO:0000313" key="5">
    <source>
        <dbReference type="Proteomes" id="UP001489897"/>
    </source>
</evidence>
<name>A0ABU9RP24_9BURK</name>
<dbReference type="SUPFAM" id="SSF52172">
    <property type="entry name" value="CheY-like"/>
    <property type="match status" value="1"/>
</dbReference>
<keyword evidence="5" id="KW-1185">Reference proteome</keyword>
<dbReference type="EMBL" id="JAYMRV010000003">
    <property type="protein sequence ID" value="MEM5421770.1"/>
    <property type="molecule type" value="Genomic_DNA"/>
</dbReference>
<dbReference type="PANTHER" id="PTHR44591:SF3">
    <property type="entry name" value="RESPONSE REGULATORY DOMAIN-CONTAINING PROTEIN"/>
    <property type="match status" value="1"/>
</dbReference>
<sequence>MASILLVDDDPNILRPLRILLEAEGYRVLTALNGLAAMPVTAAGRPDVIVTDWMMPAVDGVAFCRWLKADPATATIPVVMLSAALPPCPTGNLWDVLLMKHTPIGRLLHVIGRLLDAHGTAT</sequence>
<dbReference type="InterPro" id="IPR011006">
    <property type="entry name" value="CheY-like_superfamily"/>
</dbReference>
<gene>
    <name evidence="4" type="ORF">VSR73_11945</name>
</gene>
<feature type="modified residue" description="4-aspartylphosphate" evidence="2">
    <location>
        <position position="52"/>
    </location>
</feature>
<dbReference type="Gene3D" id="3.40.50.2300">
    <property type="match status" value="1"/>
</dbReference>
<dbReference type="Pfam" id="PF00072">
    <property type="entry name" value="Response_reg"/>
    <property type="match status" value="1"/>
</dbReference>
<dbReference type="SMART" id="SM00448">
    <property type="entry name" value="REC"/>
    <property type="match status" value="1"/>
</dbReference>
<proteinExistence type="predicted"/>
<organism evidence="4 5">
    <name type="scientific">Paraburkholderia ferrariae</name>
    <dbReference type="NCBI Taxonomy" id="386056"/>
    <lineage>
        <taxon>Bacteria</taxon>
        <taxon>Pseudomonadati</taxon>
        <taxon>Pseudomonadota</taxon>
        <taxon>Betaproteobacteria</taxon>
        <taxon>Burkholderiales</taxon>
        <taxon>Burkholderiaceae</taxon>
        <taxon>Paraburkholderia</taxon>
    </lineage>
</organism>
<comment type="caution">
    <text evidence="4">The sequence shown here is derived from an EMBL/GenBank/DDBJ whole genome shotgun (WGS) entry which is preliminary data.</text>
</comment>
<dbReference type="PROSITE" id="PS50110">
    <property type="entry name" value="RESPONSE_REGULATORY"/>
    <property type="match status" value="1"/>
</dbReference>
<evidence type="ECO:0000256" key="2">
    <source>
        <dbReference type="PROSITE-ProRule" id="PRU00169"/>
    </source>
</evidence>
<evidence type="ECO:0000313" key="4">
    <source>
        <dbReference type="EMBL" id="MEM5421770.1"/>
    </source>
</evidence>
<dbReference type="PANTHER" id="PTHR44591">
    <property type="entry name" value="STRESS RESPONSE REGULATOR PROTEIN 1"/>
    <property type="match status" value="1"/>
</dbReference>
<keyword evidence="1 2" id="KW-0597">Phosphoprotein</keyword>
<evidence type="ECO:0000259" key="3">
    <source>
        <dbReference type="PROSITE" id="PS50110"/>
    </source>
</evidence>
<feature type="domain" description="Response regulatory" evidence="3">
    <location>
        <begin position="3"/>
        <end position="115"/>
    </location>
</feature>
<dbReference type="Proteomes" id="UP001489897">
    <property type="component" value="Unassembled WGS sequence"/>
</dbReference>
<dbReference type="CDD" id="cd17574">
    <property type="entry name" value="REC_OmpR"/>
    <property type="match status" value="1"/>
</dbReference>
<dbReference type="InterPro" id="IPR050595">
    <property type="entry name" value="Bact_response_regulator"/>
</dbReference>
<accession>A0ABU9RP24</accession>
<evidence type="ECO:0000256" key="1">
    <source>
        <dbReference type="ARBA" id="ARBA00022553"/>
    </source>
</evidence>
<reference evidence="4 5" key="1">
    <citation type="submission" date="2024-01" db="EMBL/GenBank/DDBJ databases">
        <title>The diversity of rhizobia nodulating Mimosa spp. in eleven states of Brazil covering several biomes is determined by host plant, location, and edaphic factors.</title>
        <authorList>
            <person name="Rouws L."/>
            <person name="Barauna A."/>
            <person name="Beukes C."/>
            <person name="De Faria S.M."/>
            <person name="Gross E."/>
            <person name="Dos Reis Junior F.B."/>
            <person name="Simon M."/>
            <person name="Maluk M."/>
            <person name="Odee D.W."/>
            <person name="Kenicer G."/>
            <person name="Young J.P.W."/>
            <person name="Reis V.M."/>
            <person name="Zilli J."/>
            <person name="James E.K."/>
        </authorList>
    </citation>
    <scope>NUCLEOTIDE SEQUENCE [LARGE SCALE GENOMIC DNA]</scope>
    <source>
        <strain evidence="4 5">JPY167</strain>
    </source>
</reference>